<dbReference type="PANTHER" id="PTHR43428:SF1">
    <property type="entry name" value="ARSENATE REDUCTASE"/>
    <property type="match status" value="1"/>
</dbReference>
<organism evidence="3 4">
    <name type="scientific">Paenibacillus gyeongsangnamensis</name>
    <dbReference type="NCBI Taxonomy" id="3388067"/>
    <lineage>
        <taxon>Bacteria</taxon>
        <taxon>Bacillati</taxon>
        <taxon>Bacillota</taxon>
        <taxon>Bacilli</taxon>
        <taxon>Bacillales</taxon>
        <taxon>Paenibacillaceae</taxon>
        <taxon>Paenibacillus</taxon>
    </lineage>
</organism>
<dbReference type="Proteomes" id="UP001527882">
    <property type="component" value="Unassembled WGS sequence"/>
</dbReference>
<dbReference type="Pfam" id="PF01451">
    <property type="entry name" value="LMWPc"/>
    <property type="match status" value="1"/>
</dbReference>
<evidence type="ECO:0000313" key="3">
    <source>
        <dbReference type="EMBL" id="MCZ8515310.1"/>
    </source>
</evidence>
<evidence type="ECO:0000313" key="4">
    <source>
        <dbReference type="Proteomes" id="UP001527882"/>
    </source>
</evidence>
<dbReference type="SUPFAM" id="SSF52788">
    <property type="entry name" value="Phosphotyrosine protein phosphatases I"/>
    <property type="match status" value="1"/>
</dbReference>
<reference evidence="3 4" key="1">
    <citation type="submission" date="2022-12" db="EMBL/GenBank/DDBJ databases">
        <title>Draft genome sequence of Paenibacillus sp. dW9.</title>
        <authorList>
            <person name="Choi E.-W."/>
            <person name="Kim D.-U."/>
        </authorList>
    </citation>
    <scope>NUCLEOTIDE SEQUENCE [LARGE SCALE GENOMIC DNA]</scope>
    <source>
        <strain evidence="4">dW9</strain>
    </source>
</reference>
<keyword evidence="1" id="KW-0059">Arsenical resistance</keyword>
<accession>A0ABT4QEK6</accession>
<keyword evidence="4" id="KW-1185">Reference proteome</keyword>
<comment type="caution">
    <text evidence="3">The sequence shown here is derived from an EMBL/GenBank/DDBJ whole genome shotgun (WGS) entry which is preliminary data.</text>
</comment>
<dbReference type="CDD" id="cd16345">
    <property type="entry name" value="LMWP_ArsC"/>
    <property type="match status" value="1"/>
</dbReference>
<dbReference type="PANTHER" id="PTHR43428">
    <property type="entry name" value="ARSENATE REDUCTASE"/>
    <property type="match status" value="1"/>
</dbReference>
<protein>
    <submittedName>
        <fullName evidence="3">Arsenate reductase ArsC</fullName>
    </submittedName>
</protein>
<dbReference type="SMART" id="SM00226">
    <property type="entry name" value="LMWPc"/>
    <property type="match status" value="1"/>
</dbReference>
<gene>
    <name evidence="3" type="ORF">O9H85_23440</name>
</gene>
<name>A0ABT4QEK6_9BACL</name>
<proteinExistence type="predicted"/>
<dbReference type="EMBL" id="JAQAGZ010000016">
    <property type="protein sequence ID" value="MCZ8515310.1"/>
    <property type="molecule type" value="Genomic_DNA"/>
</dbReference>
<sequence length="140" mass="15888">MDKPLRMYFLCVHNRCRSQMAEAFAKHYAGEKVIAGSAGVEESQIHPLTIAVMKEVGIDISDQQSKRIDMKAFISSQIVIKLCEQVNEKCPIVPFGIMNVQWDIPDPTTKQGEGSIEEFRAVRDLIREKVLQLLKEQKVV</sequence>
<evidence type="ECO:0000256" key="1">
    <source>
        <dbReference type="ARBA" id="ARBA00022849"/>
    </source>
</evidence>
<dbReference type="InterPro" id="IPR023485">
    <property type="entry name" value="Ptyr_pPase"/>
</dbReference>
<evidence type="ECO:0000259" key="2">
    <source>
        <dbReference type="SMART" id="SM00226"/>
    </source>
</evidence>
<feature type="domain" description="Phosphotyrosine protein phosphatase I" evidence="2">
    <location>
        <begin position="5"/>
        <end position="136"/>
    </location>
</feature>
<dbReference type="RefSeq" id="WP_269883837.1">
    <property type="nucleotide sequence ID" value="NZ_JAQAGZ010000016.1"/>
</dbReference>
<dbReference type="InterPro" id="IPR036196">
    <property type="entry name" value="Ptyr_pPase_sf"/>
</dbReference>
<dbReference type="Gene3D" id="3.40.50.2300">
    <property type="match status" value="1"/>
</dbReference>